<evidence type="ECO:0000313" key="2">
    <source>
        <dbReference type="EMBL" id="KAL3666783.1"/>
    </source>
</evidence>
<accession>A0ABD3FIP4</accession>
<proteinExistence type="predicted"/>
<dbReference type="PANTHER" id="PTHR21520:SF2">
    <property type="entry name" value="GLUTAMATE-RICH PROTEIN 2"/>
    <property type="match status" value="1"/>
</dbReference>
<dbReference type="PANTHER" id="PTHR21520">
    <property type="entry name" value="GLUTAMATE-RICH PROTEIN 2"/>
    <property type="match status" value="1"/>
</dbReference>
<dbReference type="AlphaFoldDB" id="A0ABD3FIP4"/>
<keyword evidence="3" id="KW-1185">Reference proteome</keyword>
<evidence type="ECO:0000313" key="3">
    <source>
        <dbReference type="Proteomes" id="UP001632037"/>
    </source>
</evidence>
<evidence type="ECO:0008006" key="4">
    <source>
        <dbReference type="Google" id="ProtNLM"/>
    </source>
</evidence>
<feature type="region of interest" description="Disordered" evidence="1">
    <location>
        <begin position="85"/>
        <end position="141"/>
    </location>
</feature>
<feature type="compositionally biased region" description="Acidic residues" evidence="1">
    <location>
        <begin position="91"/>
        <end position="131"/>
    </location>
</feature>
<dbReference type="InterPro" id="IPR026703">
    <property type="entry name" value="ERICH2"/>
</dbReference>
<feature type="compositionally biased region" description="Basic and acidic residues" evidence="1">
    <location>
        <begin position="132"/>
        <end position="141"/>
    </location>
</feature>
<comment type="caution">
    <text evidence="2">The sequence shown here is derived from an EMBL/GenBank/DDBJ whole genome shotgun (WGS) entry which is preliminary data.</text>
</comment>
<name>A0ABD3FIP4_9STRA</name>
<protein>
    <recommendedName>
        <fullName evidence="4">ELM2 domain-containing protein</fullName>
    </recommendedName>
</protein>
<evidence type="ECO:0000256" key="1">
    <source>
        <dbReference type="SAM" id="MobiDB-lite"/>
    </source>
</evidence>
<gene>
    <name evidence="2" type="ORF">V7S43_008403</name>
</gene>
<reference evidence="2 3" key="1">
    <citation type="submission" date="2024-09" db="EMBL/GenBank/DDBJ databases">
        <title>Genome sequencing and assembly of Phytophthora oleae, isolate VK10A, causative agent of rot of olive drupes.</title>
        <authorList>
            <person name="Conti Taguali S."/>
            <person name="Riolo M."/>
            <person name="La Spada F."/>
            <person name="Cacciola S.O."/>
            <person name="Dionisio G."/>
        </authorList>
    </citation>
    <scope>NUCLEOTIDE SEQUENCE [LARGE SCALE GENOMIC DNA]</scope>
    <source>
        <strain evidence="2 3">VK10A</strain>
    </source>
</reference>
<sequence>MSPTLEAKDGAEVTRGPECVDKVWDEQVDGAWAPGKASVSLFTTFLKCVQERNSVEAEQAAQEILGVEPNNRLVQDLLAALKQHDAMEAEANVEEGDSDEEDDSEEDSSGESDSEEDSDEDESENGEESDINEAKMHDADG</sequence>
<organism evidence="2 3">
    <name type="scientific">Phytophthora oleae</name>
    <dbReference type="NCBI Taxonomy" id="2107226"/>
    <lineage>
        <taxon>Eukaryota</taxon>
        <taxon>Sar</taxon>
        <taxon>Stramenopiles</taxon>
        <taxon>Oomycota</taxon>
        <taxon>Peronosporomycetes</taxon>
        <taxon>Peronosporales</taxon>
        <taxon>Peronosporaceae</taxon>
        <taxon>Phytophthora</taxon>
    </lineage>
</organism>
<dbReference type="EMBL" id="JBIMZQ010000016">
    <property type="protein sequence ID" value="KAL3666783.1"/>
    <property type="molecule type" value="Genomic_DNA"/>
</dbReference>
<dbReference type="Proteomes" id="UP001632037">
    <property type="component" value="Unassembled WGS sequence"/>
</dbReference>